<dbReference type="Gene3D" id="2.40.50.100">
    <property type="match status" value="1"/>
</dbReference>
<evidence type="ECO:0000313" key="4">
    <source>
        <dbReference type="EMBL" id="SFQ02813.1"/>
    </source>
</evidence>
<dbReference type="AlphaFoldDB" id="A0A1I5V5I3"/>
<keyword evidence="5" id="KW-1185">Reference proteome</keyword>
<dbReference type="PANTHER" id="PTHR32347">
    <property type="entry name" value="EFFLUX SYSTEM COMPONENT YKNX-RELATED"/>
    <property type="match status" value="1"/>
</dbReference>
<dbReference type="GO" id="GO:0030313">
    <property type="term" value="C:cell envelope"/>
    <property type="evidence" value="ECO:0007669"/>
    <property type="project" value="UniProtKB-SubCell"/>
</dbReference>
<organism evidence="4 5">
    <name type="scientific">Tranquillimonas alkanivorans</name>
    <dbReference type="NCBI Taxonomy" id="441119"/>
    <lineage>
        <taxon>Bacteria</taxon>
        <taxon>Pseudomonadati</taxon>
        <taxon>Pseudomonadota</taxon>
        <taxon>Alphaproteobacteria</taxon>
        <taxon>Rhodobacterales</taxon>
        <taxon>Roseobacteraceae</taxon>
        <taxon>Tranquillimonas</taxon>
    </lineage>
</organism>
<dbReference type="InterPro" id="IPR058637">
    <property type="entry name" value="YknX-like_C"/>
</dbReference>
<dbReference type="PANTHER" id="PTHR32347:SF29">
    <property type="entry name" value="UPF0194 MEMBRANE PROTEIN YBHG"/>
    <property type="match status" value="1"/>
</dbReference>
<dbReference type="EMBL" id="FOXA01000027">
    <property type="protein sequence ID" value="SFQ02813.1"/>
    <property type="molecule type" value="Genomic_DNA"/>
</dbReference>
<keyword evidence="2" id="KW-0175">Coiled coil</keyword>
<dbReference type="Gene3D" id="2.40.420.20">
    <property type="match status" value="1"/>
</dbReference>
<dbReference type="OrthoDB" id="9791520at2"/>
<gene>
    <name evidence="4" type="ORF">SAMN04488047_12735</name>
</gene>
<dbReference type="Pfam" id="PF25989">
    <property type="entry name" value="YknX_C"/>
    <property type="match status" value="1"/>
</dbReference>
<evidence type="ECO:0000256" key="2">
    <source>
        <dbReference type="ARBA" id="ARBA00023054"/>
    </source>
</evidence>
<proteinExistence type="predicted"/>
<reference evidence="4 5" key="1">
    <citation type="submission" date="2016-10" db="EMBL/GenBank/DDBJ databases">
        <authorList>
            <person name="de Groot N.N."/>
        </authorList>
    </citation>
    <scope>NUCLEOTIDE SEQUENCE [LARGE SCALE GENOMIC DNA]</scope>
    <source>
        <strain evidence="4 5">DSM 19547</strain>
    </source>
</reference>
<comment type="subcellular location">
    <subcellularLocation>
        <location evidence="1">Cell envelope</location>
    </subcellularLocation>
</comment>
<accession>A0A1I5V5I3</accession>
<dbReference type="STRING" id="441119.SAMN04488047_12735"/>
<protein>
    <submittedName>
        <fullName evidence="4">HlyD family secretion protein</fullName>
    </submittedName>
</protein>
<feature type="domain" description="YknX-like C-terminal permuted SH3-like" evidence="3">
    <location>
        <begin position="328"/>
        <end position="393"/>
    </location>
</feature>
<evidence type="ECO:0000313" key="5">
    <source>
        <dbReference type="Proteomes" id="UP000199356"/>
    </source>
</evidence>
<sequence length="400" mass="42941">MLSRHKGWALFALVLIGIAVAAAVLLRPRPVLVDLGRAETGSLAVTVEEEAHTRIRNLFTVSAPVSGRVLRTPVRVGDTVAEGETVLATILPTPSGLVDERTRSELLAALTAADAATDLARHEIGGREAEVRFAESELERKQSLSGRNVLSREALEEAETRVRTAQHALEAAQAELEVRRSRRTEIAARLEEPSGSEQPDRKVHVKAPVSGEVLRILQESESIVPAGAPLVEVGDLGDLEVVADLLSTDAVQVEVGAPARIVDWGGAPLDARVAEVEPIAFPKISALGIEELRARVVLDIKAAPGTWQRLGHGYRVTAQILLWEADSVLKVPVASLFREGEDWAVFVVQAGRAAVRKVAIGRMNEDEAQVLEGLEPGDRVVLYPSDRVTDGARLAERAGG</sequence>
<dbReference type="Gene3D" id="1.10.287.470">
    <property type="entry name" value="Helix hairpin bin"/>
    <property type="match status" value="1"/>
</dbReference>
<dbReference type="Proteomes" id="UP000199356">
    <property type="component" value="Unassembled WGS sequence"/>
</dbReference>
<evidence type="ECO:0000259" key="3">
    <source>
        <dbReference type="Pfam" id="PF25989"/>
    </source>
</evidence>
<dbReference type="InterPro" id="IPR050465">
    <property type="entry name" value="UPF0194_transport"/>
</dbReference>
<name>A0A1I5V5I3_9RHOB</name>
<evidence type="ECO:0000256" key="1">
    <source>
        <dbReference type="ARBA" id="ARBA00004196"/>
    </source>
</evidence>
<dbReference type="SUPFAM" id="SSF111369">
    <property type="entry name" value="HlyD-like secretion proteins"/>
    <property type="match status" value="1"/>
</dbReference>